<evidence type="ECO:0000313" key="2">
    <source>
        <dbReference type="EMBL" id="QJH97150.1"/>
    </source>
</evidence>
<organism evidence="2">
    <name type="scientific">viral metagenome</name>
    <dbReference type="NCBI Taxonomy" id="1070528"/>
    <lineage>
        <taxon>unclassified sequences</taxon>
        <taxon>metagenomes</taxon>
        <taxon>organismal metagenomes</taxon>
    </lineage>
</organism>
<dbReference type="Gene3D" id="3.40.50.300">
    <property type="entry name" value="P-loop containing nucleotide triphosphate hydrolases"/>
    <property type="match status" value="1"/>
</dbReference>
<reference evidence="2" key="1">
    <citation type="submission" date="2020-03" db="EMBL/GenBank/DDBJ databases">
        <title>The deep terrestrial virosphere.</title>
        <authorList>
            <person name="Holmfeldt K."/>
            <person name="Nilsson E."/>
            <person name="Simone D."/>
            <person name="Lopez-Fernandez M."/>
            <person name="Wu X."/>
            <person name="de Brujin I."/>
            <person name="Lundin D."/>
            <person name="Andersson A."/>
            <person name="Bertilsson S."/>
            <person name="Dopson M."/>
        </authorList>
    </citation>
    <scope>NUCLEOTIDE SEQUENCE</scope>
    <source>
        <strain evidence="1">MM415B00468</strain>
        <strain evidence="2">TM448B00936</strain>
    </source>
</reference>
<dbReference type="SUPFAM" id="SSF52540">
    <property type="entry name" value="P-loop containing nucleoside triphosphate hydrolases"/>
    <property type="match status" value="1"/>
</dbReference>
<dbReference type="Pfam" id="PF21448">
    <property type="entry name" value="DNMK"/>
    <property type="match status" value="2"/>
</dbReference>
<evidence type="ECO:0000313" key="1">
    <source>
        <dbReference type="EMBL" id="QJA64729.1"/>
    </source>
</evidence>
<name>A0A6M3XGV9_9ZZZZ</name>
<sequence>MSHLLIGLHGLARTGKDTAASYLAAHYALLSYAFADPLKAALAQLFGLTSAHLEGALKELPLPDIGKSPRELMQLLGTEWARNLVHRDLWLLLAKQNIGAQLDADQAHYNGVIIRDVRFENEAQWIRSQGGVVVHILRPDAQPVAAHISETPLMRGNKDAMVHNTGSIDDFHGELRSLMIYLQRRHALNAA</sequence>
<dbReference type="InterPro" id="IPR048444">
    <property type="entry name" value="DNMK"/>
</dbReference>
<proteinExistence type="predicted"/>
<dbReference type="EMBL" id="MT141525">
    <property type="protein sequence ID" value="QJA64729.1"/>
    <property type="molecule type" value="Genomic_DNA"/>
</dbReference>
<keyword evidence="2" id="KW-0808">Transferase</keyword>
<gene>
    <name evidence="1" type="ORF">MM415B00468_0016</name>
    <name evidence="2" type="ORF">TM448B00936_0010</name>
</gene>
<dbReference type="InterPro" id="IPR027417">
    <property type="entry name" value="P-loop_NTPase"/>
</dbReference>
<dbReference type="GO" id="GO:0016301">
    <property type="term" value="F:kinase activity"/>
    <property type="evidence" value="ECO:0007669"/>
    <property type="project" value="UniProtKB-KW"/>
</dbReference>
<accession>A0A6M3XGV9</accession>
<dbReference type="AlphaFoldDB" id="A0A6M3XGV9"/>
<keyword evidence="2" id="KW-0418">Kinase</keyword>
<dbReference type="EMBL" id="MT144675">
    <property type="protein sequence ID" value="QJH97150.1"/>
    <property type="molecule type" value="Genomic_DNA"/>
</dbReference>
<protein>
    <submittedName>
        <fullName evidence="2">Putative deoxynucleotide monophosphate kinase</fullName>
    </submittedName>
</protein>